<keyword evidence="1" id="KW-0285">Flavoprotein</keyword>
<name>A0A2V4NE48_9RHOB</name>
<dbReference type="AlphaFoldDB" id="A0A2V4NE48"/>
<dbReference type="SUPFAM" id="SSF51412">
    <property type="entry name" value="Inosine monophosphate dehydrogenase (IMPDH)"/>
    <property type="match status" value="1"/>
</dbReference>
<evidence type="ECO:0000313" key="5">
    <source>
        <dbReference type="Proteomes" id="UP000248012"/>
    </source>
</evidence>
<evidence type="ECO:0000256" key="2">
    <source>
        <dbReference type="ARBA" id="ARBA00022643"/>
    </source>
</evidence>
<reference evidence="4 5" key="1">
    <citation type="submission" date="2018-05" db="EMBL/GenBank/DDBJ databases">
        <title>Oceanovita maritima gen. nov., sp. nov., a marine bacterium in the family Rhodobacteraceae isolated from surface seawater of Lundu port Xiamen, China.</title>
        <authorList>
            <person name="Hetharua B.H."/>
            <person name="Min D."/>
            <person name="Liao H."/>
            <person name="Tian Y."/>
        </authorList>
    </citation>
    <scope>NUCLEOTIDE SEQUENCE [LARGE SCALE GENOMIC DNA]</scope>
    <source>
        <strain evidence="4 5">FSX-11</strain>
    </source>
</reference>
<proteinExistence type="predicted"/>
<organism evidence="4 5">
    <name type="scientific">Litorivita pollutaquae</name>
    <dbReference type="NCBI Taxonomy" id="2200892"/>
    <lineage>
        <taxon>Bacteria</taxon>
        <taxon>Pseudomonadati</taxon>
        <taxon>Pseudomonadota</taxon>
        <taxon>Alphaproteobacteria</taxon>
        <taxon>Rhodobacterales</taxon>
        <taxon>Paracoccaceae</taxon>
        <taxon>Litorivita</taxon>
    </lineage>
</organism>
<dbReference type="Proteomes" id="UP000248012">
    <property type="component" value="Unassembled WGS sequence"/>
</dbReference>
<dbReference type="OrthoDB" id="9778912at2"/>
<comment type="caution">
    <text evidence="4">The sequence shown here is derived from an EMBL/GenBank/DDBJ whole genome shotgun (WGS) entry which is preliminary data.</text>
</comment>
<dbReference type="InterPro" id="IPR013785">
    <property type="entry name" value="Aldolase_TIM"/>
</dbReference>
<dbReference type="Pfam" id="PF03060">
    <property type="entry name" value="NMO"/>
    <property type="match status" value="2"/>
</dbReference>
<evidence type="ECO:0000256" key="1">
    <source>
        <dbReference type="ARBA" id="ARBA00022630"/>
    </source>
</evidence>
<protein>
    <submittedName>
        <fullName evidence="4">Oxidoreductase</fullName>
    </submittedName>
</protein>
<dbReference type="PANTHER" id="PTHR32332">
    <property type="entry name" value="2-NITROPROPANE DIOXYGENASE"/>
    <property type="match status" value="1"/>
</dbReference>
<evidence type="ECO:0000256" key="3">
    <source>
        <dbReference type="ARBA" id="ARBA00023002"/>
    </source>
</evidence>
<dbReference type="GO" id="GO:0018580">
    <property type="term" value="F:nitronate monooxygenase activity"/>
    <property type="evidence" value="ECO:0007669"/>
    <property type="project" value="InterPro"/>
</dbReference>
<accession>A0A2V4NE48</accession>
<dbReference type="InterPro" id="IPR004136">
    <property type="entry name" value="NMO"/>
</dbReference>
<dbReference type="CDD" id="cd04730">
    <property type="entry name" value="NPD_like"/>
    <property type="match status" value="1"/>
</dbReference>
<keyword evidence="3" id="KW-0560">Oxidoreductase</keyword>
<dbReference type="Gene3D" id="3.20.20.70">
    <property type="entry name" value="Aldolase class I"/>
    <property type="match status" value="1"/>
</dbReference>
<evidence type="ECO:0000313" key="4">
    <source>
        <dbReference type="EMBL" id="PYC48543.1"/>
    </source>
</evidence>
<keyword evidence="5" id="KW-1185">Reference proteome</keyword>
<dbReference type="PANTHER" id="PTHR32332:SF31">
    <property type="entry name" value="2-NITROPROPANE DIOXYGENASE FAMILY, PUTATIVE (AFU_ORTHOLOGUE AFUA_2G09850)-RELATED"/>
    <property type="match status" value="1"/>
</dbReference>
<dbReference type="RefSeq" id="WP_110795277.1">
    <property type="nucleotide sequence ID" value="NZ_KZ826482.1"/>
</dbReference>
<gene>
    <name evidence="4" type="ORF">DI396_06135</name>
</gene>
<sequence length="322" mass="32764">MGEGITTRLTKAFDLRWPVVCAPMGGAAGGALASAVSDAGGLGLIGGGYGDGDWIDAEFARVNAPVGCGMITWRLNAALLDRILAHAPRAVFLSFGDLAPFAPRIHAQNIPLIAQVQDMDAARAAMDAGAQVIVAQGTEAGGHGASRATMTLVPEVADMIAARSPETLLLAAGGIADGRGLAAAMMLGADGAVIGSRFWAAAEALVPGGLHAAALRATGDATLRTRVPDVARGIDWPKPFDIRVMRSDGTEGLHGAPEAMSDADRAAWRDAMAAGDARMATPIVGEAVGLIRDIRPAAQIVEEIGQTAAGLLDGGWSNAAHD</sequence>
<keyword evidence="2" id="KW-0288">FMN</keyword>
<dbReference type="EMBL" id="QFVT01000003">
    <property type="protein sequence ID" value="PYC48543.1"/>
    <property type="molecule type" value="Genomic_DNA"/>
</dbReference>